<dbReference type="SUPFAM" id="SSF52540">
    <property type="entry name" value="P-loop containing nucleoside triphosphate hydrolases"/>
    <property type="match status" value="1"/>
</dbReference>
<keyword evidence="2" id="KW-0067">ATP-binding</keyword>
<reference evidence="6 7" key="1">
    <citation type="journal article" date="2013" name="Genome Biol.">
        <title>Genome of Acanthamoeba castellanii highlights extensive lateral gene transfer and early evolution of tyrosine kinase signaling.</title>
        <authorList>
            <person name="Clarke M."/>
            <person name="Lohan A.J."/>
            <person name="Liu B."/>
            <person name="Lagkouvardos I."/>
            <person name="Roy S."/>
            <person name="Zafar N."/>
            <person name="Bertelli C."/>
            <person name="Schilde C."/>
            <person name="Kianianmomeni A."/>
            <person name="Burglin T.R."/>
            <person name="Frech C."/>
            <person name="Turcotte B."/>
            <person name="Kopec K.O."/>
            <person name="Synnott J.M."/>
            <person name="Choo C."/>
            <person name="Paponov I."/>
            <person name="Finkler A."/>
            <person name="Soon Heng Tan C."/>
            <person name="Hutchins A.P."/>
            <person name="Weinmeier T."/>
            <person name="Rattei T."/>
            <person name="Chu J.S."/>
            <person name="Gimenez G."/>
            <person name="Irimia M."/>
            <person name="Rigden D.J."/>
            <person name="Fitzpatrick D.A."/>
            <person name="Lorenzo-Morales J."/>
            <person name="Bateman A."/>
            <person name="Chiu C.H."/>
            <person name="Tang P."/>
            <person name="Hegemann P."/>
            <person name="Fromm H."/>
            <person name="Raoult D."/>
            <person name="Greub G."/>
            <person name="Miranda-Saavedra D."/>
            <person name="Chen N."/>
            <person name="Nash P."/>
            <person name="Ginger M.L."/>
            <person name="Horn M."/>
            <person name="Schaap P."/>
            <person name="Caler L."/>
            <person name="Loftus B."/>
        </authorList>
    </citation>
    <scope>NUCLEOTIDE SEQUENCE [LARGE SCALE GENOMIC DNA]</scope>
    <source>
        <strain evidence="6 7">Neff</strain>
    </source>
</reference>
<evidence type="ECO:0000256" key="1">
    <source>
        <dbReference type="ARBA" id="ARBA00022741"/>
    </source>
</evidence>
<dbReference type="KEGG" id="acan:ACA1_364280"/>
<evidence type="ECO:0000313" key="6">
    <source>
        <dbReference type="EMBL" id="ELR13902.1"/>
    </source>
</evidence>
<dbReference type="InterPro" id="IPR027417">
    <property type="entry name" value="P-loop_NTPase"/>
</dbReference>
<protein>
    <submittedName>
        <fullName evidence="6">Sporulation proteinrelated, putative</fullName>
    </submittedName>
</protein>
<feature type="domain" description="AAA+ ATPase" evidence="4">
    <location>
        <begin position="525"/>
        <end position="681"/>
    </location>
</feature>
<dbReference type="Gene3D" id="3.30.420.10">
    <property type="entry name" value="Ribonuclease H-like superfamily/Ribonuclease H"/>
    <property type="match status" value="1"/>
</dbReference>
<dbReference type="GO" id="GO:0003676">
    <property type="term" value="F:nucleic acid binding"/>
    <property type="evidence" value="ECO:0007669"/>
    <property type="project" value="InterPro"/>
</dbReference>
<keyword evidence="7" id="KW-1185">Reference proteome</keyword>
<dbReference type="InterPro" id="IPR036397">
    <property type="entry name" value="RNaseH_sf"/>
</dbReference>
<dbReference type="GO" id="GO:0008408">
    <property type="term" value="F:3'-5' exonuclease activity"/>
    <property type="evidence" value="ECO:0007669"/>
    <property type="project" value="InterPro"/>
</dbReference>
<dbReference type="Proteomes" id="UP000011083">
    <property type="component" value="Unassembled WGS sequence"/>
</dbReference>
<dbReference type="GeneID" id="14914612"/>
<keyword evidence="1" id="KW-0547">Nucleotide-binding</keyword>
<dbReference type="SUPFAM" id="SSF53098">
    <property type="entry name" value="Ribonuclease H-like"/>
    <property type="match status" value="1"/>
</dbReference>
<dbReference type="SMART" id="SM00474">
    <property type="entry name" value="35EXOc"/>
    <property type="match status" value="1"/>
</dbReference>
<evidence type="ECO:0000259" key="5">
    <source>
        <dbReference type="SMART" id="SM00474"/>
    </source>
</evidence>
<dbReference type="SMART" id="SM00382">
    <property type="entry name" value="AAA"/>
    <property type="match status" value="1"/>
</dbReference>
<dbReference type="Pfam" id="PF01612">
    <property type="entry name" value="DNA_pol_A_exo1"/>
    <property type="match status" value="1"/>
</dbReference>
<dbReference type="RefSeq" id="XP_004335915.1">
    <property type="nucleotide sequence ID" value="XM_004335867.1"/>
</dbReference>
<dbReference type="OrthoDB" id="26838at2759"/>
<dbReference type="Pfam" id="PF19568">
    <property type="entry name" value="Spore_III_AA"/>
    <property type="match status" value="1"/>
</dbReference>
<dbReference type="AlphaFoldDB" id="L8GLJ0"/>
<evidence type="ECO:0000256" key="3">
    <source>
        <dbReference type="SAM" id="MobiDB-lite"/>
    </source>
</evidence>
<dbReference type="InterPro" id="IPR012337">
    <property type="entry name" value="RNaseH-like_sf"/>
</dbReference>
<feature type="domain" description="3'-5' exonuclease" evidence="5">
    <location>
        <begin position="187"/>
        <end position="372"/>
    </location>
</feature>
<dbReference type="STRING" id="1257118.L8GLJ0"/>
<dbReference type="GO" id="GO:0005524">
    <property type="term" value="F:ATP binding"/>
    <property type="evidence" value="ECO:0007669"/>
    <property type="project" value="UniProtKB-KW"/>
</dbReference>
<gene>
    <name evidence="6" type="ORF">ACA1_364280</name>
</gene>
<evidence type="ECO:0000256" key="2">
    <source>
        <dbReference type="ARBA" id="ARBA00022840"/>
    </source>
</evidence>
<dbReference type="InterPro" id="IPR003593">
    <property type="entry name" value="AAA+_ATPase"/>
</dbReference>
<dbReference type="EMBL" id="KB008073">
    <property type="protein sequence ID" value="ELR13902.1"/>
    <property type="molecule type" value="Genomic_DNA"/>
</dbReference>
<dbReference type="PANTHER" id="PTHR20953:SF13">
    <property type="entry name" value="EXPRESSED PROTEIN"/>
    <property type="match status" value="1"/>
</dbReference>
<dbReference type="CDD" id="cd00009">
    <property type="entry name" value="AAA"/>
    <property type="match status" value="1"/>
</dbReference>
<dbReference type="VEuPathDB" id="AmoebaDB:ACA1_364280"/>
<feature type="region of interest" description="Disordered" evidence="3">
    <location>
        <begin position="750"/>
        <end position="786"/>
    </location>
</feature>
<dbReference type="InterPro" id="IPR045735">
    <property type="entry name" value="Spore_III_AA_AAA+_ATPase"/>
</dbReference>
<dbReference type="InterPro" id="IPR002562">
    <property type="entry name" value="3'-5'_exonuclease_dom"/>
</dbReference>
<accession>L8GLJ0</accession>
<organism evidence="6 7">
    <name type="scientific">Acanthamoeba castellanii (strain ATCC 30010 / Neff)</name>
    <dbReference type="NCBI Taxonomy" id="1257118"/>
    <lineage>
        <taxon>Eukaryota</taxon>
        <taxon>Amoebozoa</taxon>
        <taxon>Discosea</taxon>
        <taxon>Longamoebia</taxon>
        <taxon>Centramoebida</taxon>
        <taxon>Acanthamoebidae</taxon>
        <taxon>Acanthamoeba</taxon>
    </lineage>
</organism>
<evidence type="ECO:0000259" key="4">
    <source>
        <dbReference type="SMART" id="SM00382"/>
    </source>
</evidence>
<proteinExistence type="predicted"/>
<feature type="compositionally biased region" description="Acidic residues" evidence="3">
    <location>
        <begin position="766"/>
        <end position="786"/>
    </location>
</feature>
<sequence length="786" mass="84329">MKATTTPSAMTQVENKLRSILSLHGEGVRVSQFPPLLPTWRQFGDAKLKLFFKRFPNTAAVIQAGGDHWVVPARPLLLQTAKSGVTALLNRSPAKALDLDELVAAYAQHNHNANLDLLAQLAGEKYVEDLLEGIGFAIVPNGERDTPATAVAKAAAPPTAKASANGSVQPSTTTAAPKLESVDSAVVVVVDTVEQCRKVVDEVLTHDHPLALDCEGVNLGDKGGSLCLVQIATKSGRCFLFDVEQAGSRLFSEGGLQRVLEDVHVLKVGHDLRADAAALFAQHGVFLNHIFDTQVGHSMLTLRKEPQVGLNAMLRRYANRAQNQLKEVVKAEWTRDPLYWTRRPLSDQMTRYAHLDVAFLLKAFDSMAAELERKSIFNNAITLSRHQVDHRRRSPAAAPAATAAAQDIDLPDEEERVIAEQCPISQGEEDLGLILDALPEHLRDALLADGRLHGLVEIVLDLGRPLMARFSGPGLPRVAEISGRGGEGENVNRSGDVVGLTIRVGKTLRGLVTMVADVLARAAPCKASILLLGAPGMGKTSVIREMARELAREWSVMIVDTSNEIAGDGDIPHPAIGAARRMQVPQASEQHKRMIEAVQNHTPDVIIVDEIGTAEEAKACCTIARRGVMLVATAHGVTLSDVVDNPSLNSVVGGVEAVILSDAAALARGSAQKTVRESRGPSAFGLAIELRSRSEWVVHDDVRANVNRLLAGKPMAVEVRRRLADGRVVATRQLVPATAAAAAAAATITTDGGADASSIVNNEPTEWGEGEEEQDEEYSSDDDRDD</sequence>
<evidence type="ECO:0000313" key="7">
    <source>
        <dbReference type="Proteomes" id="UP000011083"/>
    </source>
</evidence>
<dbReference type="Gene3D" id="3.40.50.300">
    <property type="entry name" value="P-loop containing nucleotide triphosphate hydrolases"/>
    <property type="match status" value="1"/>
</dbReference>
<name>L8GLJ0_ACACF</name>
<dbReference type="PANTHER" id="PTHR20953">
    <property type="entry name" value="KINASE-RELATED"/>
    <property type="match status" value="1"/>
</dbReference>
<dbReference type="GO" id="GO:0006139">
    <property type="term" value="P:nucleobase-containing compound metabolic process"/>
    <property type="evidence" value="ECO:0007669"/>
    <property type="project" value="InterPro"/>
</dbReference>